<dbReference type="Pfam" id="PF00151">
    <property type="entry name" value="Lipase"/>
    <property type="match status" value="1"/>
</dbReference>
<comment type="subcellular location">
    <subcellularLocation>
        <location evidence="1">Secreted</location>
    </subcellularLocation>
</comment>
<evidence type="ECO:0000256" key="5">
    <source>
        <dbReference type="SAM" id="SignalP"/>
    </source>
</evidence>
<dbReference type="InterPro" id="IPR029058">
    <property type="entry name" value="AB_hydrolase_fold"/>
</dbReference>
<feature type="domain" description="Lipase" evidence="6">
    <location>
        <begin position="55"/>
        <end position="314"/>
    </location>
</feature>
<gene>
    <name evidence="7" type="ORF">Ocin01_12348</name>
</gene>
<feature type="signal peptide" evidence="5">
    <location>
        <begin position="1"/>
        <end position="19"/>
    </location>
</feature>
<evidence type="ECO:0000313" key="8">
    <source>
        <dbReference type="Proteomes" id="UP000094527"/>
    </source>
</evidence>
<name>A0A1D2MMT9_ORCCI</name>
<evidence type="ECO:0000259" key="6">
    <source>
        <dbReference type="Pfam" id="PF00151"/>
    </source>
</evidence>
<evidence type="ECO:0000313" key="7">
    <source>
        <dbReference type="EMBL" id="ODM94337.1"/>
    </source>
</evidence>
<keyword evidence="8" id="KW-1185">Reference proteome</keyword>
<dbReference type="GO" id="GO:0016298">
    <property type="term" value="F:lipase activity"/>
    <property type="evidence" value="ECO:0007669"/>
    <property type="project" value="InterPro"/>
</dbReference>
<dbReference type="Gene3D" id="3.40.50.1820">
    <property type="entry name" value="alpha/beta hydrolase"/>
    <property type="match status" value="1"/>
</dbReference>
<dbReference type="InterPro" id="IPR013818">
    <property type="entry name" value="Lipase"/>
</dbReference>
<keyword evidence="3" id="KW-0964">Secreted</keyword>
<dbReference type="OMA" id="IVIRPHE"/>
<dbReference type="PANTHER" id="PTHR11610:SF173">
    <property type="entry name" value="LIPASE DOMAIN-CONTAINING PROTEIN-RELATED"/>
    <property type="match status" value="1"/>
</dbReference>
<feature type="chain" id="PRO_5008904266" evidence="5">
    <location>
        <begin position="20"/>
        <end position="360"/>
    </location>
</feature>
<evidence type="ECO:0000256" key="2">
    <source>
        <dbReference type="ARBA" id="ARBA00010701"/>
    </source>
</evidence>
<evidence type="ECO:0000256" key="1">
    <source>
        <dbReference type="ARBA" id="ARBA00004613"/>
    </source>
</evidence>
<dbReference type="EMBL" id="LJIJ01000821">
    <property type="protein sequence ID" value="ODM94337.1"/>
    <property type="molecule type" value="Genomic_DNA"/>
</dbReference>
<dbReference type="Proteomes" id="UP000094527">
    <property type="component" value="Unassembled WGS sequence"/>
</dbReference>
<dbReference type="InterPro" id="IPR000734">
    <property type="entry name" value="TAG_lipase"/>
</dbReference>
<dbReference type="GO" id="GO:0017171">
    <property type="term" value="F:serine hydrolase activity"/>
    <property type="evidence" value="ECO:0007669"/>
    <property type="project" value="TreeGrafter"/>
</dbReference>
<dbReference type="OrthoDB" id="199913at2759"/>
<dbReference type="AlphaFoldDB" id="A0A1D2MMT9"/>
<accession>A0A1D2MMT9</accession>
<sequence length="360" mass="39927">MRHLELFLVLLSVFTKASSSDREKADIERKLIKHVKEPYRTEILEDFFTRKTGEVSSNPDDVRFCLYTNPYDSDDFYELRYKDLNSVKNAPIIPQAPWKVLIHGFTQSQNSSMPGVIKNAYLEAMSKGGDTQVNVLVVDWGKLAYSSQDVLIPIYTAAVRNVEPAGNRTGEMIQFLLENGAVASISKVHIVGFSLGAHVAGNAGNYLKSQGLSLGRISGLDPAGPLFYANIPNFNGRQLTHEDAVDVDIYHTSWGSYGIAENIGDADFHPNPGFNPLLQTQPSCLNLVKTKMLLQVCSHNMAPVFYAVSILYPEIYGCSNFAILRTCDKTGQFGEFWNSNSTGNFYLDIPSSGLLLLKHL</sequence>
<comment type="similarity">
    <text evidence="2 4">Belongs to the AB hydrolase superfamily. Lipase family.</text>
</comment>
<evidence type="ECO:0000256" key="4">
    <source>
        <dbReference type="RuleBase" id="RU004262"/>
    </source>
</evidence>
<keyword evidence="5" id="KW-0732">Signal</keyword>
<evidence type="ECO:0000256" key="3">
    <source>
        <dbReference type="ARBA" id="ARBA00022525"/>
    </source>
</evidence>
<reference evidence="7 8" key="1">
    <citation type="journal article" date="2016" name="Genome Biol. Evol.">
        <title>Gene Family Evolution Reflects Adaptation to Soil Environmental Stressors in the Genome of the Collembolan Orchesella cincta.</title>
        <authorList>
            <person name="Faddeeva-Vakhrusheva A."/>
            <person name="Derks M.F."/>
            <person name="Anvar S.Y."/>
            <person name="Agamennone V."/>
            <person name="Suring W."/>
            <person name="Smit S."/>
            <person name="van Straalen N.M."/>
            <person name="Roelofs D."/>
        </authorList>
    </citation>
    <scope>NUCLEOTIDE SEQUENCE [LARGE SCALE GENOMIC DNA]</scope>
    <source>
        <tissue evidence="7">Mixed pool</tissue>
    </source>
</reference>
<dbReference type="GO" id="GO:0016042">
    <property type="term" value="P:lipid catabolic process"/>
    <property type="evidence" value="ECO:0007669"/>
    <property type="project" value="TreeGrafter"/>
</dbReference>
<dbReference type="STRING" id="48709.A0A1D2MMT9"/>
<dbReference type="PANTHER" id="PTHR11610">
    <property type="entry name" value="LIPASE"/>
    <property type="match status" value="1"/>
</dbReference>
<dbReference type="SUPFAM" id="SSF53474">
    <property type="entry name" value="alpha/beta-Hydrolases"/>
    <property type="match status" value="1"/>
</dbReference>
<protein>
    <submittedName>
        <fullName evidence="7">Hepatic triacylglycerol lipase</fullName>
    </submittedName>
</protein>
<dbReference type="GO" id="GO:0005615">
    <property type="term" value="C:extracellular space"/>
    <property type="evidence" value="ECO:0007669"/>
    <property type="project" value="TreeGrafter"/>
</dbReference>
<proteinExistence type="inferred from homology"/>
<organism evidence="7 8">
    <name type="scientific">Orchesella cincta</name>
    <name type="common">Springtail</name>
    <name type="synonym">Podura cincta</name>
    <dbReference type="NCBI Taxonomy" id="48709"/>
    <lineage>
        <taxon>Eukaryota</taxon>
        <taxon>Metazoa</taxon>
        <taxon>Ecdysozoa</taxon>
        <taxon>Arthropoda</taxon>
        <taxon>Hexapoda</taxon>
        <taxon>Collembola</taxon>
        <taxon>Entomobryomorpha</taxon>
        <taxon>Entomobryoidea</taxon>
        <taxon>Orchesellidae</taxon>
        <taxon>Orchesellinae</taxon>
        <taxon>Orchesella</taxon>
    </lineage>
</organism>
<comment type="caution">
    <text evidence="7">The sequence shown here is derived from an EMBL/GenBank/DDBJ whole genome shotgun (WGS) entry which is preliminary data.</text>
</comment>